<keyword evidence="2" id="KW-1133">Transmembrane helix</keyword>
<evidence type="ECO:0000256" key="3">
    <source>
        <dbReference type="SAM" id="SignalP"/>
    </source>
</evidence>
<evidence type="ECO:0000313" key="6">
    <source>
        <dbReference type="RefSeq" id="XP_013918269.1"/>
    </source>
</evidence>
<accession>A0A6I9XQE6</accession>
<dbReference type="PANTHER" id="PTHR37999">
    <property type="entry name" value="MUCIN-17"/>
    <property type="match status" value="1"/>
</dbReference>
<dbReference type="Pfam" id="PF01390">
    <property type="entry name" value="SEA"/>
    <property type="match status" value="1"/>
</dbReference>
<organism evidence="5 6">
    <name type="scientific">Thamnophis sirtalis</name>
    <dbReference type="NCBI Taxonomy" id="35019"/>
    <lineage>
        <taxon>Eukaryota</taxon>
        <taxon>Metazoa</taxon>
        <taxon>Chordata</taxon>
        <taxon>Craniata</taxon>
        <taxon>Vertebrata</taxon>
        <taxon>Euteleostomi</taxon>
        <taxon>Lepidosauria</taxon>
        <taxon>Squamata</taxon>
        <taxon>Bifurcata</taxon>
        <taxon>Unidentata</taxon>
        <taxon>Episquamata</taxon>
        <taxon>Toxicofera</taxon>
        <taxon>Serpentes</taxon>
        <taxon>Colubroidea</taxon>
        <taxon>Colubridae</taxon>
        <taxon>Natricinae</taxon>
        <taxon>Thamnophis</taxon>
    </lineage>
</organism>
<keyword evidence="2" id="KW-0812">Transmembrane</keyword>
<keyword evidence="3" id="KW-0732">Signal</keyword>
<dbReference type="PANTHER" id="PTHR37999:SF2">
    <property type="entry name" value="MUCIN-17"/>
    <property type="match status" value="1"/>
</dbReference>
<dbReference type="SUPFAM" id="SSF82671">
    <property type="entry name" value="SEA domain"/>
    <property type="match status" value="1"/>
</dbReference>
<evidence type="ECO:0000259" key="4">
    <source>
        <dbReference type="PROSITE" id="PS50024"/>
    </source>
</evidence>
<protein>
    <submittedName>
        <fullName evidence="6">Mucin-3B-like</fullName>
    </submittedName>
</protein>
<feature type="signal peptide" evidence="3">
    <location>
        <begin position="1"/>
        <end position="17"/>
    </location>
</feature>
<dbReference type="InterPro" id="IPR053311">
    <property type="entry name" value="Mucosal_Integrity_Assoc"/>
</dbReference>
<dbReference type="InterPro" id="IPR000082">
    <property type="entry name" value="SEA_dom"/>
</dbReference>
<dbReference type="Proteomes" id="UP000504617">
    <property type="component" value="Unplaced"/>
</dbReference>
<dbReference type="KEGG" id="tsr:106546035"/>
<sequence length="314" mass="35519">MVTGALFLFFLVPCVEAELCYNGGIFDGIKCICDENLYYGPKCEFPLDEIPVIQLSVTVTVDAQVRVTNKEYNKSLEDLNSNYYREIQTQFKKQMKDVYGAVPGYKDVEILRMKNGSIIVEHKVISQVLTENNLELIQRIIKIIIEAVEHSLKDLHTEGKCIDPSGPELCFVPLPNSALIPSFSLNDTCKNVSDTKYADYYYPYIRNGTVRCITRCSSGTPDSMNCFNGVCRLSEIGPHCICNNLDVFWYLDSYCRLPIQKTVLGLSLALAVFFVLSIILVICLIKAKRKNSRNRRSDGANCDKIGQRNPIFQE</sequence>
<evidence type="ECO:0000256" key="1">
    <source>
        <dbReference type="SAM" id="MobiDB-lite"/>
    </source>
</evidence>
<dbReference type="InterPro" id="IPR036364">
    <property type="entry name" value="SEA_dom_sf"/>
</dbReference>
<keyword evidence="5" id="KW-1185">Reference proteome</keyword>
<dbReference type="PROSITE" id="PS50024">
    <property type="entry name" value="SEA"/>
    <property type="match status" value="1"/>
</dbReference>
<reference evidence="6" key="1">
    <citation type="submission" date="2025-08" db="UniProtKB">
        <authorList>
            <consortium name="RefSeq"/>
        </authorList>
    </citation>
    <scope>IDENTIFICATION</scope>
</reference>
<feature type="transmembrane region" description="Helical" evidence="2">
    <location>
        <begin position="263"/>
        <end position="285"/>
    </location>
</feature>
<evidence type="ECO:0000256" key="2">
    <source>
        <dbReference type="SAM" id="Phobius"/>
    </source>
</evidence>
<dbReference type="RefSeq" id="XP_013918269.1">
    <property type="nucleotide sequence ID" value="XM_014062794.1"/>
</dbReference>
<feature type="domain" description="SEA" evidence="4">
    <location>
        <begin position="57"/>
        <end position="169"/>
    </location>
</feature>
<dbReference type="AlphaFoldDB" id="A0A6I9XQE6"/>
<keyword evidence="2" id="KW-0472">Membrane</keyword>
<gene>
    <name evidence="6" type="primary">LOC106546035</name>
</gene>
<feature type="chain" id="PRO_5026805199" evidence="3">
    <location>
        <begin position="18"/>
        <end position="314"/>
    </location>
</feature>
<evidence type="ECO:0000313" key="5">
    <source>
        <dbReference type="Proteomes" id="UP000504617"/>
    </source>
</evidence>
<feature type="region of interest" description="Disordered" evidence="1">
    <location>
        <begin position="294"/>
        <end position="314"/>
    </location>
</feature>
<dbReference type="SMART" id="SM00200">
    <property type="entry name" value="SEA"/>
    <property type="match status" value="1"/>
</dbReference>
<dbReference type="GeneID" id="106546035"/>
<proteinExistence type="predicted"/>
<name>A0A6I9XQE6_9SAUR</name>
<dbReference type="OrthoDB" id="7493297at2759"/>